<accession>A0A8J3DE56</accession>
<dbReference type="SUPFAM" id="SSF51126">
    <property type="entry name" value="Pectin lyase-like"/>
    <property type="match status" value="1"/>
</dbReference>
<comment type="caution">
    <text evidence="1">The sequence shown here is derived from an EMBL/GenBank/DDBJ whole genome shotgun (WGS) entry which is preliminary data.</text>
</comment>
<sequence length="398" mass="45091">MKDLQDARNKTEGYHRGGEYFNGPPYGLAYDDSYLYLKLPDDLDLDDLQLVLSGNPLVKIQNSSGLIFDGFTLQGRSTGIRIDELSTNATIRNCIILGAAYGVMTNADYTLVEWCEFTVPGLDTFNEELMKIKTYIYFLMKERGLEGGLVYSRKVPAPRFLESRYNYIHSVFDGDGLGQFDDSTIHHNIYHDCFDNAVEFEPNVKGKAGANLNFYENKVSGFSRGYLSHQQNGVDREQAKREGWLMKGPHYVHHNVIIADGDVNLGWKPWTIIKSRPWDNHMRIVYAHNLIYGRTKTDLFWYKPDWESGLANMTWLSNVILLPEGVATEPVPFFANSNALLAPSTNPKLTGEDGFYVTAISDLDYTNNAPQYNPGPFKTGYDITPDWPRPAARAYAPE</sequence>
<organism evidence="1 2">
    <name type="scientific">Cerasicoccus arenae</name>
    <dbReference type="NCBI Taxonomy" id="424488"/>
    <lineage>
        <taxon>Bacteria</taxon>
        <taxon>Pseudomonadati</taxon>
        <taxon>Verrucomicrobiota</taxon>
        <taxon>Opitutia</taxon>
        <taxon>Puniceicoccales</taxon>
        <taxon>Cerasicoccaceae</taxon>
        <taxon>Cerasicoccus</taxon>
    </lineage>
</organism>
<dbReference type="AlphaFoldDB" id="A0A8J3DE56"/>
<evidence type="ECO:0000313" key="2">
    <source>
        <dbReference type="Proteomes" id="UP000642829"/>
    </source>
</evidence>
<dbReference type="EMBL" id="BMXG01000005">
    <property type="protein sequence ID" value="GHB96015.1"/>
    <property type="molecule type" value="Genomic_DNA"/>
</dbReference>
<protein>
    <recommendedName>
        <fullName evidence="3">Right handed beta helix domain-containing protein</fullName>
    </recommendedName>
</protein>
<dbReference type="InterPro" id="IPR011050">
    <property type="entry name" value="Pectin_lyase_fold/virulence"/>
</dbReference>
<dbReference type="Gene3D" id="2.160.20.10">
    <property type="entry name" value="Single-stranded right-handed beta-helix, Pectin lyase-like"/>
    <property type="match status" value="1"/>
</dbReference>
<reference evidence="1" key="2">
    <citation type="submission" date="2020-09" db="EMBL/GenBank/DDBJ databases">
        <authorList>
            <person name="Sun Q."/>
            <person name="Kim S."/>
        </authorList>
    </citation>
    <scope>NUCLEOTIDE SEQUENCE</scope>
    <source>
        <strain evidence="1">KCTC 12870</strain>
    </source>
</reference>
<dbReference type="InterPro" id="IPR012334">
    <property type="entry name" value="Pectin_lyas_fold"/>
</dbReference>
<evidence type="ECO:0000313" key="1">
    <source>
        <dbReference type="EMBL" id="GHB96015.1"/>
    </source>
</evidence>
<name>A0A8J3DE56_9BACT</name>
<evidence type="ECO:0008006" key="3">
    <source>
        <dbReference type="Google" id="ProtNLM"/>
    </source>
</evidence>
<keyword evidence="2" id="KW-1185">Reference proteome</keyword>
<proteinExistence type="predicted"/>
<gene>
    <name evidence="1" type="ORF">GCM10007047_09670</name>
</gene>
<dbReference type="Proteomes" id="UP000642829">
    <property type="component" value="Unassembled WGS sequence"/>
</dbReference>
<reference evidence="1" key="1">
    <citation type="journal article" date="2014" name="Int. J. Syst. Evol. Microbiol.">
        <title>Complete genome sequence of Corynebacterium casei LMG S-19264T (=DSM 44701T), isolated from a smear-ripened cheese.</title>
        <authorList>
            <consortium name="US DOE Joint Genome Institute (JGI-PGF)"/>
            <person name="Walter F."/>
            <person name="Albersmeier A."/>
            <person name="Kalinowski J."/>
            <person name="Ruckert C."/>
        </authorList>
    </citation>
    <scope>NUCLEOTIDE SEQUENCE</scope>
    <source>
        <strain evidence="1">KCTC 12870</strain>
    </source>
</reference>